<dbReference type="Pfam" id="PF01408">
    <property type="entry name" value="GFO_IDH_MocA"/>
    <property type="match status" value="1"/>
</dbReference>
<dbReference type="InterPro" id="IPR055170">
    <property type="entry name" value="GFO_IDH_MocA-like_dom"/>
</dbReference>
<comment type="similarity">
    <text evidence="1">Belongs to the Gfo/Idh/MocA family.</text>
</comment>
<dbReference type="Pfam" id="PF22725">
    <property type="entry name" value="GFO_IDH_MocA_C3"/>
    <property type="match status" value="1"/>
</dbReference>
<dbReference type="GO" id="GO:0000166">
    <property type="term" value="F:nucleotide binding"/>
    <property type="evidence" value="ECO:0007669"/>
    <property type="project" value="InterPro"/>
</dbReference>
<dbReference type="PATRIC" id="fig|279113.9.peg.280"/>
<feature type="domain" description="GFO/IDH/MocA-like oxidoreductase" evidence="4">
    <location>
        <begin position="128"/>
        <end position="241"/>
    </location>
</feature>
<dbReference type="AlphaFoldDB" id="A0A127PY00"/>
<name>A0A127PY00_9BURK</name>
<dbReference type="InterPro" id="IPR036291">
    <property type="entry name" value="NAD(P)-bd_dom_sf"/>
</dbReference>
<dbReference type="OrthoDB" id="9793050at2"/>
<reference evidence="5 6" key="1">
    <citation type="submission" date="2015-11" db="EMBL/GenBank/DDBJ databases">
        <title>Exploring the genomic traits of fungus-feeding bacterial genus Collimonas.</title>
        <authorList>
            <person name="Song C."/>
            <person name="Schmidt R."/>
            <person name="de Jager V."/>
            <person name="Krzyzanowska D."/>
            <person name="Jongedijk E."/>
            <person name="Cankar K."/>
            <person name="Beekwilder J."/>
            <person name="van Veen A."/>
            <person name="de Boer W."/>
            <person name="van Veen J.A."/>
            <person name="Garbeva P."/>
        </authorList>
    </citation>
    <scope>NUCLEOTIDE SEQUENCE [LARGE SCALE GENOMIC DNA]</scope>
    <source>
        <strain evidence="5 6">Ter91</strain>
    </source>
</reference>
<dbReference type="RefSeq" id="WP_061935942.1">
    <property type="nucleotide sequence ID" value="NZ_CP013234.1"/>
</dbReference>
<dbReference type="PANTHER" id="PTHR22604:SF105">
    <property type="entry name" value="TRANS-1,2-DIHYDROBENZENE-1,2-DIOL DEHYDROGENASE"/>
    <property type="match status" value="1"/>
</dbReference>
<dbReference type="SUPFAM" id="SSF55347">
    <property type="entry name" value="Glyceraldehyde-3-phosphate dehydrogenase-like, C-terminal domain"/>
    <property type="match status" value="1"/>
</dbReference>
<accession>A0A127PY00</accession>
<evidence type="ECO:0000256" key="1">
    <source>
        <dbReference type="ARBA" id="ARBA00010928"/>
    </source>
</evidence>
<proteinExistence type="inferred from homology"/>
<evidence type="ECO:0000313" key="5">
    <source>
        <dbReference type="EMBL" id="AMP02673.1"/>
    </source>
</evidence>
<dbReference type="Gene3D" id="3.40.50.720">
    <property type="entry name" value="NAD(P)-binding Rossmann-like Domain"/>
    <property type="match status" value="1"/>
</dbReference>
<dbReference type="KEGG" id="cpra:CPter91_0274"/>
<dbReference type="SUPFAM" id="SSF51735">
    <property type="entry name" value="NAD(P)-binding Rossmann-fold domains"/>
    <property type="match status" value="1"/>
</dbReference>
<feature type="domain" description="Gfo/Idh/MocA-like oxidoreductase N-terminal" evidence="3">
    <location>
        <begin position="2"/>
        <end position="118"/>
    </location>
</feature>
<dbReference type="GO" id="GO:0016491">
    <property type="term" value="F:oxidoreductase activity"/>
    <property type="evidence" value="ECO:0007669"/>
    <property type="project" value="UniProtKB-KW"/>
</dbReference>
<gene>
    <name evidence="5" type="ORF">CPter91_0274</name>
</gene>
<evidence type="ECO:0000259" key="3">
    <source>
        <dbReference type="Pfam" id="PF01408"/>
    </source>
</evidence>
<protein>
    <submittedName>
        <fullName evidence="5">Oxidoreductase, NAD-binding Rossmann fold family protein</fullName>
    </submittedName>
</protein>
<evidence type="ECO:0000259" key="4">
    <source>
        <dbReference type="Pfam" id="PF22725"/>
    </source>
</evidence>
<dbReference type="InterPro" id="IPR050984">
    <property type="entry name" value="Gfo/Idh/MocA_domain"/>
</dbReference>
<evidence type="ECO:0000256" key="2">
    <source>
        <dbReference type="ARBA" id="ARBA00023002"/>
    </source>
</evidence>
<evidence type="ECO:0000313" key="6">
    <source>
        <dbReference type="Proteomes" id="UP000074561"/>
    </source>
</evidence>
<dbReference type="EMBL" id="CP013234">
    <property type="protein sequence ID" value="AMP02673.1"/>
    <property type="molecule type" value="Genomic_DNA"/>
</dbReference>
<dbReference type="STRING" id="279113.CPter91_0274"/>
<keyword evidence="2" id="KW-0560">Oxidoreductase</keyword>
<dbReference type="Proteomes" id="UP000074561">
    <property type="component" value="Chromosome"/>
</dbReference>
<organism evidence="5 6">
    <name type="scientific">Collimonas pratensis</name>
    <dbReference type="NCBI Taxonomy" id="279113"/>
    <lineage>
        <taxon>Bacteria</taxon>
        <taxon>Pseudomonadati</taxon>
        <taxon>Pseudomonadota</taxon>
        <taxon>Betaproteobacteria</taxon>
        <taxon>Burkholderiales</taxon>
        <taxon>Oxalobacteraceae</taxon>
        <taxon>Collimonas</taxon>
    </lineage>
</organism>
<sequence length="330" mass="35478">MIRWAIIGSGGIAARFASDFQYVQGAQLAGVFSRRPESAQAFAARFQLPHSYASLDELLAADVDAVYIATPHMEHASFAIACLQAGLAVLSEKPAAPNLPQLESVLAVADQHQVLFMEAMKPAFYPLYRQIKALLADGAIGEVNFVDAGFSYLFHDRSHKVFDPTQAGGSLLDVAIYPAFLACDLLGAPSQVKALLDIGASGVDETATLSCRHARGMSSLFSGMRSASDGRALIGGSQGHLLIEGKWWNPSRALLVRESGASESLAAGYLGDGLCHEAQHFTYLLRDKKIRSEIMSFELSRAMIATLDMARADAGLRFPFESDPLAIPSR</sequence>
<dbReference type="Gene3D" id="3.30.360.10">
    <property type="entry name" value="Dihydrodipicolinate Reductase, domain 2"/>
    <property type="match status" value="1"/>
</dbReference>
<dbReference type="InterPro" id="IPR000683">
    <property type="entry name" value="Gfo/Idh/MocA-like_OxRdtase_N"/>
</dbReference>
<dbReference type="PANTHER" id="PTHR22604">
    <property type="entry name" value="OXIDOREDUCTASES"/>
    <property type="match status" value="1"/>
</dbReference>